<evidence type="ECO:0000256" key="6">
    <source>
        <dbReference type="SAM" id="MobiDB-lite"/>
    </source>
</evidence>
<feature type="region of interest" description="Disordered" evidence="6">
    <location>
        <begin position="314"/>
        <end position="382"/>
    </location>
</feature>
<dbReference type="CDD" id="cd14014">
    <property type="entry name" value="STKc_PknB_like"/>
    <property type="match status" value="1"/>
</dbReference>
<dbReference type="AlphaFoldDB" id="A0A0K1PVL0"/>
<feature type="compositionally biased region" description="Pro residues" evidence="6">
    <location>
        <begin position="347"/>
        <end position="371"/>
    </location>
</feature>
<organism evidence="9 10">
    <name type="scientific">Labilithrix luteola</name>
    <dbReference type="NCBI Taxonomy" id="1391654"/>
    <lineage>
        <taxon>Bacteria</taxon>
        <taxon>Pseudomonadati</taxon>
        <taxon>Myxococcota</taxon>
        <taxon>Polyangia</taxon>
        <taxon>Polyangiales</taxon>
        <taxon>Labilitrichaceae</taxon>
        <taxon>Labilithrix</taxon>
    </lineage>
</organism>
<dbReference type="GO" id="GO:0005524">
    <property type="term" value="F:ATP binding"/>
    <property type="evidence" value="ECO:0007669"/>
    <property type="project" value="UniProtKB-UniRule"/>
</dbReference>
<dbReference type="InterPro" id="IPR008271">
    <property type="entry name" value="Ser/Thr_kinase_AS"/>
</dbReference>
<dbReference type="SUPFAM" id="SSF56112">
    <property type="entry name" value="Protein kinase-like (PK-like)"/>
    <property type="match status" value="1"/>
</dbReference>
<dbReference type="PROSITE" id="PS50011">
    <property type="entry name" value="PROTEIN_KINASE_DOM"/>
    <property type="match status" value="1"/>
</dbReference>
<gene>
    <name evidence="9" type="ORF">AKJ09_04232</name>
</gene>
<dbReference type="PANTHER" id="PTHR43289:SF6">
    <property type="entry name" value="SERINE_THREONINE-PROTEIN KINASE NEKL-3"/>
    <property type="match status" value="1"/>
</dbReference>
<evidence type="ECO:0000256" key="4">
    <source>
        <dbReference type="ARBA" id="ARBA00022840"/>
    </source>
</evidence>
<dbReference type="Pfam" id="PF00069">
    <property type="entry name" value="Pkinase"/>
    <property type="match status" value="1"/>
</dbReference>
<dbReference type="Gene3D" id="1.10.510.10">
    <property type="entry name" value="Transferase(Phosphotransferase) domain 1"/>
    <property type="match status" value="1"/>
</dbReference>
<keyword evidence="7" id="KW-1133">Transmembrane helix</keyword>
<evidence type="ECO:0000256" key="3">
    <source>
        <dbReference type="ARBA" id="ARBA00022777"/>
    </source>
</evidence>
<dbReference type="InterPro" id="IPR017441">
    <property type="entry name" value="Protein_kinase_ATP_BS"/>
</dbReference>
<accession>A0A0K1PVL0</accession>
<feature type="binding site" evidence="5">
    <location>
        <position position="51"/>
    </location>
    <ligand>
        <name>ATP</name>
        <dbReference type="ChEBI" id="CHEBI:30616"/>
    </ligand>
</feature>
<feature type="compositionally biased region" description="Pro residues" evidence="6">
    <location>
        <begin position="329"/>
        <end position="341"/>
    </location>
</feature>
<dbReference type="PROSITE" id="PS00108">
    <property type="entry name" value="PROTEIN_KINASE_ST"/>
    <property type="match status" value="1"/>
</dbReference>
<keyword evidence="3 9" id="KW-0418">Kinase</keyword>
<dbReference type="InterPro" id="IPR000719">
    <property type="entry name" value="Prot_kinase_dom"/>
</dbReference>
<name>A0A0K1PVL0_9BACT</name>
<keyword evidence="1" id="KW-0808">Transferase</keyword>
<evidence type="ECO:0000256" key="5">
    <source>
        <dbReference type="PROSITE-ProRule" id="PRU10141"/>
    </source>
</evidence>
<evidence type="ECO:0000313" key="9">
    <source>
        <dbReference type="EMBL" id="AKU97568.1"/>
    </source>
</evidence>
<protein>
    <submittedName>
        <fullName evidence="9">Serine/threonine protein kinase</fullName>
    </submittedName>
</protein>
<dbReference type="EMBL" id="CP012333">
    <property type="protein sequence ID" value="AKU97568.1"/>
    <property type="molecule type" value="Genomic_DNA"/>
</dbReference>
<keyword evidence="9" id="KW-0723">Serine/threonine-protein kinase</keyword>
<dbReference type="SMART" id="SM00220">
    <property type="entry name" value="S_TKc"/>
    <property type="match status" value="1"/>
</dbReference>
<sequence length="417" mass="45432">MHETSNIADPFFLVGATLDGQFRLDAVVGEGGFGVVYRGFHLALEQPIAVKVLKVPDEAPEFREMLLGKFREEAKLLYSLSQQSLDIVRAMSFGGVMTPAGVWAPYMVLEWLDGRSLDDDLEDRRRRGLRGRSVDEALALLAPVASGLSVAHRRRVVHRDVKPGNVFLLPPTPGGAARAKVLDFGIAKVLREDGTAGTRSKFASFTWLYGAPEQLDPRLGSIGLWTDVHAFALVLTELLTDRAPIDARDTVALYKLVTDPAVRPTPRQRGANVPDAIENVCRRALDVDPTARFPSIDEFWIALEMARRQSASAGTVMTPSVRSSHHTPMPIPVPMANPHAPPRTGQPGPPPPLQTAFPVPPQTGHPGPPGVPQTMWRPPYPIRPTRTSSAPMIIAIVLIVVLMLFTFTCATMYAACG</sequence>
<evidence type="ECO:0000256" key="1">
    <source>
        <dbReference type="ARBA" id="ARBA00022679"/>
    </source>
</evidence>
<keyword evidence="7" id="KW-0472">Membrane</keyword>
<dbReference type="InterPro" id="IPR011009">
    <property type="entry name" value="Kinase-like_dom_sf"/>
</dbReference>
<reference evidence="9 10" key="1">
    <citation type="submission" date="2015-08" db="EMBL/GenBank/DDBJ databases">
        <authorList>
            <person name="Babu N.S."/>
            <person name="Beckwith C.J."/>
            <person name="Beseler K.G."/>
            <person name="Brison A."/>
            <person name="Carone J.V."/>
            <person name="Caskin T.P."/>
            <person name="Diamond M."/>
            <person name="Durham M.E."/>
            <person name="Foxe J.M."/>
            <person name="Go M."/>
            <person name="Henderson B.A."/>
            <person name="Jones I.B."/>
            <person name="McGettigan J.A."/>
            <person name="Micheletti S.J."/>
            <person name="Nasrallah M.E."/>
            <person name="Ortiz D."/>
            <person name="Piller C.R."/>
            <person name="Privatt S.R."/>
            <person name="Schneider S.L."/>
            <person name="Sharp S."/>
            <person name="Smith T.C."/>
            <person name="Stanton J.D."/>
            <person name="Ullery H.E."/>
            <person name="Wilson R.J."/>
            <person name="Serrano M.G."/>
            <person name="Buck G."/>
            <person name="Lee V."/>
            <person name="Wang Y."/>
            <person name="Carvalho R."/>
            <person name="Voegtly L."/>
            <person name="Shi R."/>
            <person name="Duckworth R."/>
            <person name="Johnson A."/>
            <person name="Loviza R."/>
            <person name="Walstead R."/>
            <person name="Shah Z."/>
            <person name="Kiflezghi M."/>
            <person name="Wade K."/>
            <person name="Ball S.L."/>
            <person name="Bradley K.W."/>
            <person name="Asai D.J."/>
            <person name="Bowman C.A."/>
            <person name="Russell D.A."/>
            <person name="Pope W.H."/>
            <person name="Jacobs-Sera D."/>
            <person name="Hendrix R.W."/>
            <person name="Hatfull G.F."/>
        </authorList>
    </citation>
    <scope>NUCLEOTIDE SEQUENCE [LARGE SCALE GENOMIC DNA]</scope>
    <source>
        <strain evidence="9 10">DSM 27648</strain>
    </source>
</reference>
<dbReference type="Proteomes" id="UP000064967">
    <property type="component" value="Chromosome"/>
</dbReference>
<dbReference type="RefSeq" id="WP_169927670.1">
    <property type="nucleotide sequence ID" value="NZ_CP012333.1"/>
</dbReference>
<evidence type="ECO:0000256" key="7">
    <source>
        <dbReference type="SAM" id="Phobius"/>
    </source>
</evidence>
<proteinExistence type="predicted"/>
<feature type="domain" description="Protein kinase" evidence="8">
    <location>
        <begin position="22"/>
        <end position="306"/>
    </location>
</feature>
<feature type="transmembrane region" description="Helical" evidence="7">
    <location>
        <begin position="392"/>
        <end position="416"/>
    </location>
</feature>
<keyword evidence="4 5" id="KW-0067">ATP-binding</keyword>
<dbReference type="KEGG" id="llu:AKJ09_04232"/>
<dbReference type="PROSITE" id="PS00107">
    <property type="entry name" value="PROTEIN_KINASE_ATP"/>
    <property type="match status" value="1"/>
</dbReference>
<dbReference type="GO" id="GO:0004674">
    <property type="term" value="F:protein serine/threonine kinase activity"/>
    <property type="evidence" value="ECO:0007669"/>
    <property type="project" value="UniProtKB-KW"/>
</dbReference>
<dbReference type="STRING" id="1391654.AKJ09_04232"/>
<keyword evidence="7" id="KW-0812">Transmembrane</keyword>
<keyword evidence="2 5" id="KW-0547">Nucleotide-binding</keyword>
<evidence type="ECO:0000313" key="10">
    <source>
        <dbReference type="Proteomes" id="UP000064967"/>
    </source>
</evidence>
<evidence type="ECO:0000256" key="2">
    <source>
        <dbReference type="ARBA" id="ARBA00022741"/>
    </source>
</evidence>
<evidence type="ECO:0000259" key="8">
    <source>
        <dbReference type="PROSITE" id="PS50011"/>
    </source>
</evidence>
<dbReference type="Gene3D" id="3.30.200.20">
    <property type="entry name" value="Phosphorylase Kinase, domain 1"/>
    <property type="match status" value="1"/>
</dbReference>
<dbReference type="PANTHER" id="PTHR43289">
    <property type="entry name" value="MITOGEN-ACTIVATED PROTEIN KINASE KINASE KINASE 20-RELATED"/>
    <property type="match status" value="1"/>
</dbReference>
<keyword evidence="10" id="KW-1185">Reference proteome</keyword>